<evidence type="ECO:0000256" key="1">
    <source>
        <dbReference type="SAM" id="MobiDB-lite"/>
    </source>
</evidence>
<evidence type="ECO:0000256" key="2">
    <source>
        <dbReference type="SAM" id="Phobius"/>
    </source>
</evidence>
<organism evidence="3 4">
    <name type="scientific">Trichinella spiralis</name>
    <name type="common">Trichina worm</name>
    <dbReference type="NCBI Taxonomy" id="6334"/>
    <lineage>
        <taxon>Eukaryota</taxon>
        <taxon>Metazoa</taxon>
        <taxon>Ecdysozoa</taxon>
        <taxon>Nematoda</taxon>
        <taxon>Enoplea</taxon>
        <taxon>Dorylaimia</taxon>
        <taxon>Trichinellida</taxon>
        <taxon>Trichinellidae</taxon>
        <taxon>Trichinella</taxon>
    </lineage>
</organism>
<dbReference type="Proteomes" id="UP001558632">
    <property type="component" value="Unassembled WGS sequence"/>
</dbReference>
<keyword evidence="2" id="KW-0472">Membrane</keyword>
<keyword evidence="4" id="KW-1185">Reference proteome</keyword>
<reference evidence="3 4" key="1">
    <citation type="submission" date="2024-07" db="EMBL/GenBank/DDBJ databases">
        <title>Enhanced genomic and transcriptomic resources for Trichinella pseudospiralis and T. spiralis underpin the discovery of pronounced molecular differences between stages and species.</title>
        <authorList>
            <person name="Pasi K.K."/>
            <person name="La Rosa G."/>
            <person name="Gomez-Morales M.A."/>
            <person name="Tosini F."/>
            <person name="Sumanam S."/>
            <person name="Young N.D."/>
            <person name="Chang B.C."/>
            <person name="Robin G.B."/>
        </authorList>
    </citation>
    <scope>NUCLEOTIDE SEQUENCE [LARGE SCALE GENOMIC DNA]</scope>
    <source>
        <strain evidence="3">ISS534</strain>
    </source>
</reference>
<gene>
    <name evidence="3" type="ORF">TSPI_01197</name>
</gene>
<feature type="transmembrane region" description="Helical" evidence="2">
    <location>
        <begin position="45"/>
        <end position="64"/>
    </location>
</feature>
<sequence>MYSFFVNNESSIINQVITSKSMVWQYIQRSWLILLQYAVQNPMNFLSYVALLLFPLCLGNLYLLHKFSNDCEKVVYLKRMKQSGISSPDNATSKSRVDLTEN</sequence>
<accession>A0ABR3KIU4</accession>
<keyword evidence="2" id="KW-0812">Transmembrane</keyword>
<comment type="caution">
    <text evidence="3">The sequence shown here is derived from an EMBL/GenBank/DDBJ whole genome shotgun (WGS) entry which is preliminary data.</text>
</comment>
<name>A0ABR3KIU4_TRISP</name>
<protein>
    <submittedName>
        <fullName evidence="3">Bacteriochlorophyll synthase 44chain</fullName>
    </submittedName>
</protein>
<proteinExistence type="predicted"/>
<keyword evidence="2" id="KW-1133">Transmembrane helix</keyword>
<feature type="compositionally biased region" description="Polar residues" evidence="1">
    <location>
        <begin position="83"/>
        <end position="94"/>
    </location>
</feature>
<feature type="region of interest" description="Disordered" evidence="1">
    <location>
        <begin position="83"/>
        <end position="102"/>
    </location>
</feature>
<dbReference type="EMBL" id="JBEUSY010000348">
    <property type="protein sequence ID" value="KAL1237400.1"/>
    <property type="molecule type" value="Genomic_DNA"/>
</dbReference>
<evidence type="ECO:0000313" key="4">
    <source>
        <dbReference type="Proteomes" id="UP001558632"/>
    </source>
</evidence>
<evidence type="ECO:0000313" key="3">
    <source>
        <dbReference type="EMBL" id="KAL1237400.1"/>
    </source>
</evidence>